<dbReference type="GO" id="GO:0016747">
    <property type="term" value="F:acyltransferase activity, transferring groups other than amino-acyl groups"/>
    <property type="evidence" value="ECO:0007669"/>
    <property type="project" value="InterPro"/>
</dbReference>
<name>E4U0X8_SULKY</name>
<dbReference type="Proteomes" id="UP000008721">
    <property type="component" value="Chromosome"/>
</dbReference>
<evidence type="ECO:0000313" key="2">
    <source>
        <dbReference type="EMBL" id="ADR34380.1"/>
    </source>
</evidence>
<accession>E4U0X8</accession>
<dbReference type="CDD" id="cd04301">
    <property type="entry name" value="NAT_SF"/>
    <property type="match status" value="1"/>
</dbReference>
<dbReference type="SUPFAM" id="SSF55729">
    <property type="entry name" value="Acyl-CoA N-acyltransferases (Nat)"/>
    <property type="match status" value="1"/>
</dbReference>
<protein>
    <submittedName>
        <fullName evidence="2">GCN5-related N-acetyltransferase</fullName>
    </submittedName>
</protein>
<dbReference type="Gene3D" id="3.40.630.30">
    <property type="match status" value="1"/>
</dbReference>
<dbReference type="STRING" id="709032.Sulku_1719"/>
<organism evidence="2 3">
    <name type="scientific">Sulfuricurvum kujiense (strain ATCC BAA-921 / DSM 16994 / JCM 11577 / YK-1)</name>
    <dbReference type="NCBI Taxonomy" id="709032"/>
    <lineage>
        <taxon>Bacteria</taxon>
        <taxon>Pseudomonadati</taxon>
        <taxon>Campylobacterota</taxon>
        <taxon>Epsilonproteobacteria</taxon>
        <taxon>Campylobacterales</taxon>
        <taxon>Sulfurimonadaceae</taxon>
        <taxon>Sulfuricurvum</taxon>
    </lineage>
</organism>
<evidence type="ECO:0000313" key="3">
    <source>
        <dbReference type="Proteomes" id="UP000008721"/>
    </source>
</evidence>
<keyword evidence="3" id="KW-1185">Reference proteome</keyword>
<gene>
    <name evidence="2" type="ordered locus">Sulku_1719</name>
</gene>
<dbReference type="InterPro" id="IPR000182">
    <property type="entry name" value="GNAT_dom"/>
</dbReference>
<dbReference type="RefSeq" id="WP_013460577.1">
    <property type="nucleotide sequence ID" value="NC_014762.1"/>
</dbReference>
<dbReference type="eggNOG" id="COG0456">
    <property type="taxonomic scope" value="Bacteria"/>
</dbReference>
<proteinExistence type="predicted"/>
<feature type="domain" description="N-acetyltransferase" evidence="1">
    <location>
        <begin position="3"/>
        <end position="160"/>
    </location>
</feature>
<sequence length="160" mass="18423">MDIQIQPLHISTLNSVIALRDAVFPDLGKYEYETLQACLNPVKHQVHKKLGIVELAYWTAIDPNTDSLSGLIGLYTENDVEDTVWLGWYCVDPQYRGQKIGSKLLAFAINEARKQNKKYLSLYTTADEEYTTARIQYEKIGFAHYKSVKKNLFYRLALQN</sequence>
<dbReference type="EMBL" id="CP002355">
    <property type="protein sequence ID" value="ADR34380.1"/>
    <property type="molecule type" value="Genomic_DNA"/>
</dbReference>
<dbReference type="InterPro" id="IPR016181">
    <property type="entry name" value="Acyl_CoA_acyltransferase"/>
</dbReference>
<dbReference type="OrthoDB" id="273614at2"/>
<dbReference type="PROSITE" id="PS51186">
    <property type="entry name" value="GNAT"/>
    <property type="match status" value="1"/>
</dbReference>
<dbReference type="KEGG" id="sku:Sulku_1719"/>
<reference evidence="2 3" key="1">
    <citation type="journal article" date="2012" name="Stand. Genomic Sci.">
        <title>Complete genome sequence of the sulfur compounds oxidizing chemolithoautotroph Sulfuricurvum kujiense type strain (YK-1(T)).</title>
        <authorList>
            <person name="Han C."/>
            <person name="Kotsyurbenko O."/>
            <person name="Chertkov O."/>
            <person name="Held B."/>
            <person name="Lapidus A."/>
            <person name="Nolan M."/>
            <person name="Lucas S."/>
            <person name="Hammon N."/>
            <person name="Deshpande S."/>
            <person name="Cheng J.F."/>
            <person name="Tapia R."/>
            <person name="Goodwin L.A."/>
            <person name="Pitluck S."/>
            <person name="Liolios K."/>
            <person name="Pagani I."/>
            <person name="Ivanova N."/>
            <person name="Mavromatis K."/>
            <person name="Mikhailova N."/>
            <person name="Pati A."/>
            <person name="Chen A."/>
            <person name="Palaniappan K."/>
            <person name="Land M."/>
            <person name="Hauser L."/>
            <person name="Chang Y.J."/>
            <person name="Jeffries C.D."/>
            <person name="Brambilla E.M."/>
            <person name="Rohde M."/>
            <person name="Spring S."/>
            <person name="Sikorski J."/>
            <person name="Goker M."/>
            <person name="Woyke T."/>
            <person name="Bristow J."/>
            <person name="Eisen J.A."/>
            <person name="Markowitz V."/>
            <person name="Hugenholtz P."/>
            <person name="Kyrpides N.C."/>
            <person name="Klenk H.P."/>
            <person name="Detter J.C."/>
        </authorList>
    </citation>
    <scope>NUCLEOTIDE SEQUENCE [LARGE SCALE GENOMIC DNA]</scope>
    <source>
        <strain evidence="3">ATCC BAA-921 / DSM 16994 / JCM 11577 / YK-1</strain>
    </source>
</reference>
<dbReference type="HOGENOM" id="CLU_1600934_0_0_7"/>
<dbReference type="Pfam" id="PF00583">
    <property type="entry name" value="Acetyltransf_1"/>
    <property type="match status" value="1"/>
</dbReference>
<evidence type="ECO:0000259" key="1">
    <source>
        <dbReference type="PROSITE" id="PS51186"/>
    </source>
</evidence>
<dbReference type="AlphaFoldDB" id="E4U0X8"/>